<reference evidence="1" key="1">
    <citation type="submission" date="2021-05" db="EMBL/GenBank/DDBJ databases">
        <authorList>
            <person name="Pan Q."/>
            <person name="Jouanno E."/>
            <person name="Zahm M."/>
            <person name="Klopp C."/>
            <person name="Cabau C."/>
            <person name="Louis A."/>
            <person name="Berthelot C."/>
            <person name="Parey E."/>
            <person name="Roest Crollius H."/>
            <person name="Montfort J."/>
            <person name="Robinson-Rechavi M."/>
            <person name="Bouchez O."/>
            <person name="Lampietro C."/>
            <person name="Lopez Roques C."/>
            <person name="Donnadieu C."/>
            <person name="Postlethwait J."/>
            <person name="Bobe J."/>
            <person name="Dillon D."/>
            <person name="Chandos A."/>
            <person name="von Hippel F."/>
            <person name="Guiguen Y."/>
        </authorList>
    </citation>
    <scope>NUCLEOTIDE SEQUENCE</scope>
    <source>
        <strain evidence="1">YG-Jan2019</strain>
    </source>
</reference>
<dbReference type="EMBL" id="CM055733">
    <property type="protein sequence ID" value="KAJ8010269.1"/>
    <property type="molecule type" value="Genomic_DNA"/>
</dbReference>
<evidence type="ECO:0000313" key="1">
    <source>
        <dbReference type="EMBL" id="KAJ8010269.1"/>
    </source>
</evidence>
<protein>
    <submittedName>
        <fullName evidence="1">Uncharacterized protein</fullName>
    </submittedName>
</protein>
<organism evidence="1 2">
    <name type="scientific">Dallia pectoralis</name>
    <name type="common">Alaska blackfish</name>
    <dbReference type="NCBI Taxonomy" id="75939"/>
    <lineage>
        <taxon>Eukaryota</taxon>
        <taxon>Metazoa</taxon>
        <taxon>Chordata</taxon>
        <taxon>Craniata</taxon>
        <taxon>Vertebrata</taxon>
        <taxon>Euteleostomi</taxon>
        <taxon>Actinopterygii</taxon>
        <taxon>Neopterygii</taxon>
        <taxon>Teleostei</taxon>
        <taxon>Protacanthopterygii</taxon>
        <taxon>Esociformes</taxon>
        <taxon>Umbridae</taxon>
        <taxon>Dallia</taxon>
    </lineage>
</organism>
<accession>A0ACC2H2R4</accession>
<gene>
    <name evidence="1" type="ORF">DPEC_G00073250</name>
</gene>
<dbReference type="Proteomes" id="UP001157502">
    <property type="component" value="Chromosome 6"/>
</dbReference>
<comment type="caution">
    <text evidence="1">The sequence shown here is derived from an EMBL/GenBank/DDBJ whole genome shotgun (WGS) entry which is preliminary data.</text>
</comment>
<name>A0ACC2H2R4_DALPE</name>
<keyword evidence="2" id="KW-1185">Reference proteome</keyword>
<sequence length="130" mass="14840">MTHWTVPLSLSIRSASSPTGESKHARTMDRHDLSIIPQEYQVLQEVFSKTRAMSMPPHRVTYPVSRFYSLSRPERKTMETYIRESLEAGHIQASSSPGCLFVAEKDKSLSPRIVYRGLILITGIKYILCR</sequence>
<proteinExistence type="predicted"/>
<evidence type="ECO:0000313" key="2">
    <source>
        <dbReference type="Proteomes" id="UP001157502"/>
    </source>
</evidence>